<accession>A0A4Y7JTD1</accession>
<organism evidence="2 3">
    <name type="scientific">Papaver somniferum</name>
    <name type="common">Opium poppy</name>
    <dbReference type="NCBI Taxonomy" id="3469"/>
    <lineage>
        <taxon>Eukaryota</taxon>
        <taxon>Viridiplantae</taxon>
        <taxon>Streptophyta</taxon>
        <taxon>Embryophyta</taxon>
        <taxon>Tracheophyta</taxon>
        <taxon>Spermatophyta</taxon>
        <taxon>Magnoliopsida</taxon>
        <taxon>Ranunculales</taxon>
        <taxon>Papaveraceae</taxon>
        <taxon>Papaveroideae</taxon>
        <taxon>Papaver</taxon>
    </lineage>
</organism>
<protein>
    <submittedName>
        <fullName evidence="2">Uncharacterized protein</fullName>
    </submittedName>
</protein>
<proteinExistence type="predicted"/>
<dbReference type="Proteomes" id="UP000316621">
    <property type="component" value="Chromosome 5"/>
</dbReference>
<feature type="signal peptide" evidence="1">
    <location>
        <begin position="1"/>
        <end position="25"/>
    </location>
</feature>
<gene>
    <name evidence="2" type="ORF">C5167_024766</name>
</gene>
<keyword evidence="3" id="KW-1185">Reference proteome</keyword>
<dbReference type="EMBL" id="CM010719">
    <property type="protein sequence ID" value="RZC63019.1"/>
    <property type="molecule type" value="Genomic_DNA"/>
</dbReference>
<evidence type="ECO:0000313" key="3">
    <source>
        <dbReference type="Proteomes" id="UP000316621"/>
    </source>
</evidence>
<evidence type="ECO:0000313" key="2">
    <source>
        <dbReference type="EMBL" id="RZC63019.1"/>
    </source>
</evidence>
<feature type="chain" id="PRO_5021293824" evidence="1">
    <location>
        <begin position="26"/>
        <end position="59"/>
    </location>
</feature>
<reference evidence="2 3" key="1">
    <citation type="journal article" date="2018" name="Science">
        <title>The opium poppy genome and morphinan production.</title>
        <authorList>
            <person name="Guo L."/>
            <person name="Winzer T."/>
            <person name="Yang X."/>
            <person name="Li Y."/>
            <person name="Ning Z."/>
            <person name="He Z."/>
            <person name="Teodor R."/>
            <person name="Lu Y."/>
            <person name="Bowser T.A."/>
            <person name="Graham I.A."/>
            <person name="Ye K."/>
        </authorList>
    </citation>
    <scope>NUCLEOTIDE SEQUENCE [LARGE SCALE GENOMIC DNA]</scope>
    <source>
        <strain evidence="3">cv. HN1</strain>
        <tissue evidence="2">Leaves</tissue>
    </source>
</reference>
<sequence length="59" mass="6896">MMTKNSVFLFCFFLLAFLNFPLATSSSDTSLDAERDYAEQYQIYQVVTRRFLSLPVYVP</sequence>
<dbReference type="Gramene" id="RZC63019">
    <property type="protein sequence ID" value="RZC63019"/>
    <property type="gene ID" value="C5167_024766"/>
</dbReference>
<name>A0A4Y7JTD1_PAPSO</name>
<dbReference type="AlphaFoldDB" id="A0A4Y7JTD1"/>
<evidence type="ECO:0000256" key="1">
    <source>
        <dbReference type="SAM" id="SignalP"/>
    </source>
</evidence>
<keyword evidence="1" id="KW-0732">Signal</keyword>